<evidence type="ECO:0000313" key="2">
    <source>
        <dbReference type="EMBL" id="EPS40169.1"/>
    </source>
</evidence>
<reference evidence="3" key="2">
    <citation type="submission" date="2013-04" db="EMBL/GenBank/DDBJ databases">
        <title>Genomic mechanisms accounting for the adaptation to parasitism in nematode-trapping fungi.</title>
        <authorList>
            <person name="Ahren D.G."/>
        </authorList>
    </citation>
    <scope>NUCLEOTIDE SEQUENCE [LARGE SCALE GENOMIC DNA]</scope>
    <source>
        <strain evidence="3">CBS 200.50</strain>
    </source>
</reference>
<dbReference type="HOGENOM" id="CLU_589278_0_0_1"/>
<dbReference type="Proteomes" id="UP000015100">
    <property type="component" value="Unassembled WGS sequence"/>
</dbReference>
<dbReference type="OrthoDB" id="10330806at2759"/>
<evidence type="ECO:0000313" key="3">
    <source>
        <dbReference type="Proteomes" id="UP000015100"/>
    </source>
</evidence>
<sequence length="464" mass="54793">MPSLAASTSSSRRVYTSRTLPDTAIPRTEFPFWSFKRVWTDTESEYVAERHSSLAIEPRIVKNGKEYINPKYRIIELYSASRINSIPGGTVERRRPTSGEWNTYTPRTSSPLKNVIIRPKTKLRDLPNHLLVNIMKLLDVDDLKSFVEARKHHEALYEDQCGPILTSAMKMSFQDESFPQWFPFEYADFSKYHKSSMWYLPSREEQVKGRINGHMVLQPKHDYVEDLLLDRRIPNRPRYLLNHVIYLKNLETAIFELEERVLQELEKMDYNDREVKMLVYRVILYFTQNVIFDLYRHWEVYTGIDDQDVPGEYHDDDGILLPLPKMACIYRGKYYEKQGFHLASLSSDENDLLHETELSNYWRRAKIVVREVLCRCVFDSDGRKQPIDTEEDQFLGEAAENAFVQMFSPVYLTKVINLTPPKTKYHRKAPSVDWTCYLYDYQEVLISFQEAKNDVLDQLERLSE</sequence>
<evidence type="ECO:0000259" key="1">
    <source>
        <dbReference type="PROSITE" id="PS50181"/>
    </source>
</evidence>
<dbReference type="PROSITE" id="PS50181">
    <property type="entry name" value="FBOX"/>
    <property type="match status" value="1"/>
</dbReference>
<dbReference type="InterPro" id="IPR001810">
    <property type="entry name" value="F-box_dom"/>
</dbReference>
<accession>S8AB65</accession>
<protein>
    <recommendedName>
        <fullName evidence="1">F-box domain-containing protein</fullName>
    </recommendedName>
</protein>
<dbReference type="AlphaFoldDB" id="S8AB65"/>
<feature type="domain" description="F-box" evidence="1">
    <location>
        <begin position="120"/>
        <end position="168"/>
    </location>
</feature>
<keyword evidence="3" id="KW-1185">Reference proteome</keyword>
<comment type="caution">
    <text evidence="2">The sequence shown here is derived from an EMBL/GenBank/DDBJ whole genome shotgun (WGS) entry which is preliminary data.</text>
</comment>
<gene>
    <name evidence="2" type="ORF">H072_6037</name>
</gene>
<dbReference type="EMBL" id="AQGS01000434">
    <property type="protein sequence ID" value="EPS40169.1"/>
    <property type="molecule type" value="Genomic_DNA"/>
</dbReference>
<organism evidence="2 3">
    <name type="scientific">Dactylellina haptotyla (strain CBS 200.50)</name>
    <name type="common">Nematode-trapping fungus</name>
    <name type="synonym">Monacrosporium haptotylum</name>
    <dbReference type="NCBI Taxonomy" id="1284197"/>
    <lineage>
        <taxon>Eukaryota</taxon>
        <taxon>Fungi</taxon>
        <taxon>Dikarya</taxon>
        <taxon>Ascomycota</taxon>
        <taxon>Pezizomycotina</taxon>
        <taxon>Orbiliomycetes</taxon>
        <taxon>Orbiliales</taxon>
        <taxon>Orbiliaceae</taxon>
        <taxon>Dactylellina</taxon>
    </lineage>
</organism>
<proteinExistence type="predicted"/>
<name>S8AB65_DACHA</name>
<reference evidence="2 3" key="1">
    <citation type="journal article" date="2013" name="PLoS Genet.">
        <title>Genomic mechanisms accounting for the adaptation to parasitism in nematode-trapping fungi.</title>
        <authorList>
            <person name="Meerupati T."/>
            <person name="Andersson K.M."/>
            <person name="Friman E."/>
            <person name="Kumar D."/>
            <person name="Tunlid A."/>
            <person name="Ahren D."/>
        </authorList>
    </citation>
    <scope>NUCLEOTIDE SEQUENCE [LARGE SCALE GENOMIC DNA]</scope>
    <source>
        <strain evidence="2 3">CBS 200.50</strain>
    </source>
</reference>